<dbReference type="VEuPathDB" id="PiroplasmaDB:BBBOND_0101470"/>
<gene>
    <name evidence="1" type="ORF">BBBOND_0101470</name>
</gene>
<proteinExistence type="predicted"/>
<name>A0A061CZK3_BABBI</name>
<dbReference type="GeneID" id="24562359"/>
<dbReference type="OrthoDB" id="432990at2759"/>
<dbReference type="Proteomes" id="UP000033188">
    <property type="component" value="Chromosome 1"/>
</dbReference>
<protein>
    <submittedName>
        <fullName evidence="1">Uncharacterized protein</fullName>
    </submittedName>
</protein>
<organism evidence="1 2">
    <name type="scientific">Babesia bigemina</name>
    <dbReference type="NCBI Taxonomy" id="5866"/>
    <lineage>
        <taxon>Eukaryota</taxon>
        <taxon>Sar</taxon>
        <taxon>Alveolata</taxon>
        <taxon>Apicomplexa</taxon>
        <taxon>Aconoidasida</taxon>
        <taxon>Piroplasmida</taxon>
        <taxon>Babesiidae</taxon>
        <taxon>Babesia</taxon>
    </lineage>
</organism>
<dbReference type="EMBL" id="LK391707">
    <property type="protein sequence ID" value="CDR93818.1"/>
    <property type="molecule type" value="Genomic_DNA"/>
</dbReference>
<accession>A0A061CZK3</accession>
<dbReference type="OMA" id="KRVHVWI"/>
<sequence>MASRRGGNVTATTKTIYYHSAIGTHRLHPRPLKNILYPYYWQYKPVYRARNPRTPQYYWPSIDKYPWHSHQKRFPKPEDITISIFSDFARREPQIRTLFETLHPLPLHGVNCLLWKTDRRSANENYRNVHNDGHSDSSCSSTDTGRVVSVNGKFYVTDMVTRNNLCYMVKHVQFKLRPFKARVLADLYAVGEANGGRCDVATATLLRQNVSPVGSVRGEWRWSPPYKTGKGADGDAADVERLSVENPYLYIYGLKEYAATTT</sequence>
<reference evidence="2" key="1">
    <citation type="journal article" date="2014" name="Nucleic Acids Res.">
        <title>The evolutionary dynamics of variant antigen genes in Babesia reveal a history of genomic innovation underlying host-parasite interaction.</title>
        <authorList>
            <person name="Jackson A.P."/>
            <person name="Otto T.D."/>
            <person name="Darby A."/>
            <person name="Ramaprasad A."/>
            <person name="Xia D."/>
            <person name="Echaide I.E."/>
            <person name="Farber M."/>
            <person name="Gahlot S."/>
            <person name="Gamble J."/>
            <person name="Gupta D."/>
            <person name="Gupta Y."/>
            <person name="Jackson L."/>
            <person name="Malandrin L."/>
            <person name="Malas T.B."/>
            <person name="Moussa E."/>
            <person name="Nair M."/>
            <person name="Reid A.J."/>
            <person name="Sanders M."/>
            <person name="Sharma J."/>
            <person name="Tracey A."/>
            <person name="Quail M.A."/>
            <person name="Weir W."/>
            <person name="Wastling J.M."/>
            <person name="Hall N."/>
            <person name="Willadsen P."/>
            <person name="Lingelbach K."/>
            <person name="Shiels B."/>
            <person name="Tait A."/>
            <person name="Berriman M."/>
            <person name="Allred D.R."/>
            <person name="Pain A."/>
        </authorList>
    </citation>
    <scope>NUCLEOTIDE SEQUENCE [LARGE SCALE GENOMIC DNA]</scope>
    <source>
        <strain evidence="2">Bond</strain>
    </source>
</reference>
<evidence type="ECO:0000313" key="2">
    <source>
        <dbReference type="Proteomes" id="UP000033188"/>
    </source>
</evidence>
<evidence type="ECO:0000313" key="1">
    <source>
        <dbReference type="EMBL" id="CDR93818.1"/>
    </source>
</evidence>
<dbReference type="AlphaFoldDB" id="A0A061CZK3"/>
<dbReference type="RefSeq" id="XP_012766004.1">
    <property type="nucleotide sequence ID" value="XM_012910550.1"/>
</dbReference>
<keyword evidence="2" id="KW-1185">Reference proteome</keyword>
<dbReference type="KEGG" id="bbig:BBBOND_0101470"/>